<feature type="chain" id="PRO_5003895805" description="Resuscitation-promoting factor core lysozyme-like domain-containing protein" evidence="3">
    <location>
        <begin position="42"/>
        <end position="289"/>
    </location>
</feature>
<dbReference type="SUPFAM" id="SSF53955">
    <property type="entry name" value="Lysozyme-like"/>
    <property type="match status" value="1"/>
</dbReference>
<dbReference type="EMBL" id="BAGZ01000008">
    <property type="protein sequence ID" value="GAB77847.1"/>
    <property type="molecule type" value="Genomic_DNA"/>
</dbReference>
<evidence type="ECO:0000256" key="3">
    <source>
        <dbReference type="SAM" id="SignalP"/>
    </source>
</evidence>
<accession>K6W7P2</accession>
<evidence type="ECO:0000313" key="6">
    <source>
        <dbReference type="Proteomes" id="UP000008495"/>
    </source>
</evidence>
<dbReference type="Proteomes" id="UP000008495">
    <property type="component" value="Unassembled WGS sequence"/>
</dbReference>
<reference evidence="5 6" key="1">
    <citation type="submission" date="2012-08" db="EMBL/GenBank/DDBJ databases">
        <title>Whole genome shotgun sequence of Austwickia chelonae NBRC 105200.</title>
        <authorList>
            <person name="Yoshida I."/>
            <person name="Hosoyama A."/>
            <person name="Tsuchikane K."/>
            <person name="Katsumata H."/>
            <person name="Ando Y."/>
            <person name="Ohji S."/>
            <person name="Hamada M."/>
            <person name="Tamura T."/>
            <person name="Yamazoe A."/>
            <person name="Yamazaki S."/>
            <person name="Fujita N."/>
        </authorList>
    </citation>
    <scope>NUCLEOTIDE SEQUENCE [LARGE SCALE GENOMIC DNA]</scope>
    <source>
        <strain evidence="5 6">NBRC 105200</strain>
    </source>
</reference>
<dbReference type="CDD" id="cd13925">
    <property type="entry name" value="RPF"/>
    <property type="match status" value="1"/>
</dbReference>
<dbReference type="Pfam" id="PF06737">
    <property type="entry name" value="Transglycosylas"/>
    <property type="match status" value="1"/>
</dbReference>
<dbReference type="OrthoDB" id="1404170at2"/>
<dbReference type="InterPro" id="IPR023346">
    <property type="entry name" value="Lysozyme-like_dom_sf"/>
</dbReference>
<dbReference type="STRING" id="100225.SAMN05421595_0357"/>
<dbReference type="GO" id="GO:0016787">
    <property type="term" value="F:hydrolase activity"/>
    <property type="evidence" value="ECO:0007669"/>
    <property type="project" value="UniProtKB-KW"/>
</dbReference>
<evidence type="ECO:0000259" key="4">
    <source>
        <dbReference type="Pfam" id="PF06737"/>
    </source>
</evidence>
<gene>
    <name evidence="5" type="ORF">AUCHE_08_00890</name>
</gene>
<dbReference type="InterPro" id="IPR010618">
    <property type="entry name" value="RPF"/>
</dbReference>
<dbReference type="Gene3D" id="1.10.530.10">
    <property type="match status" value="1"/>
</dbReference>
<comment type="similarity">
    <text evidence="1">Belongs to the transglycosylase family. Rpf subfamily.</text>
</comment>
<feature type="signal peptide" evidence="3">
    <location>
        <begin position="1"/>
        <end position="41"/>
    </location>
</feature>
<name>K6W7P2_9MICO</name>
<evidence type="ECO:0000256" key="1">
    <source>
        <dbReference type="ARBA" id="ARBA00010830"/>
    </source>
</evidence>
<organism evidence="5 6">
    <name type="scientific">Austwickia chelonae NBRC 105200</name>
    <dbReference type="NCBI Taxonomy" id="1184607"/>
    <lineage>
        <taxon>Bacteria</taxon>
        <taxon>Bacillati</taxon>
        <taxon>Actinomycetota</taxon>
        <taxon>Actinomycetes</taxon>
        <taxon>Micrococcales</taxon>
        <taxon>Dermatophilaceae</taxon>
        <taxon>Austwickia</taxon>
    </lineage>
</organism>
<keyword evidence="2" id="KW-0378">Hydrolase</keyword>
<evidence type="ECO:0000256" key="2">
    <source>
        <dbReference type="ARBA" id="ARBA00022801"/>
    </source>
</evidence>
<keyword evidence="6" id="KW-1185">Reference proteome</keyword>
<protein>
    <recommendedName>
        <fullName evidence="4">Resuscitation-promoting factor core lysozyme-like domain-containing protein</fullName>
    </recommendedName>
</protein>
<dbReference type="AlphaFoldDB" id="K6W7P2"/>
<keyword evidence="3" id="KW-0732">Signal</keyword>
<feature type="domain" description="Resuscitation-promoting factor core lysozyme-like" evidence="4">
    <location>
        <begin position="47"/>
        <end position="119"/>
    </location>
</feature>
<evidence type="ECO:0000313" key="5">
    <source>
        <dbReference type="EMBL" id="GAB77847.1"/>
    </source>
</evidence>
<comment type="caution">
    <text evidence="5">The sequence shown here is derived from an EMBL/GenBank/DDBJ whole genome shotgun (WGS) entry which is preliminary data.</text>
</comment>
<proteinExistence type="inferred from homology"/>
<sequence length="289" mass="28895">MAYTPKHASPRRSVRRTVKVGALGVATATVGVGMAAVPAQAAPAGGNAWDRLAQCEAGGNWHINNGNGYYGGLQFSLRSWQGAGGSAYAARPDLASREAQIAVGQKLLAMQGPGAWPVCSVKAGLTKASGSVGGGAVAKPAALANPAQTAAKPAVATKPAAVAATPKAVAPVKPAHGQLSASDTQMVQQWLGGEATGTWDKAALSALQARLGVSETGKTDAATIAATEKLFGMKASGLDYFTQPMLVSLAAHARAEVAAASLQSLMLAAEGGNISPETVGLNADPVAYS</sequence>
<dbReference type="RefSeq" id="WP_006502599.1">
    <property type="nucleotide sequence ID" value="NZ_BAGZ01000008.1"/>
</dbReference>
<dbReference type="eggNOG" id="COG1652">
    <property type="taxonomic scope" value="Bacteria"/>
</dbReference>